<dbReference type="Proteomes" id="UP000295157">
    <property type="component" value="Unassembled WGS sequence"/>
</dbReference>
<evidence type="ECO:0000259" key="7">
    <source>
        <dbReference type="PROSITE" id="PS50011"/>
    </source>
</evidence>
<feature type="domain" description="Protein kinase" evidence="7">
    <location>
        <begin position="133"/>
        <end position="419"/>
    </location>
</feature>
<dbReference type="PROSITE" id="PS50011">
    <property type="entry name" value="PROTEIN_KINASE_DOM"/>
    <property type="match status" value="1"/>
</dbReference>
<feature type="region of interest" description="Disordered" evidence="5">
    <location>
        <begin position="46"/>
        <end position="65"/>
    </location>
</feature>
<evidence type="ECO:0000256" key="2">
    <source>
        <dbReference type="ARBA" id="ARBA00022741"/>
    </source>
</evidence>
<keyword evidence="1" id="KW-0808">Transferase</keyword>
<dbReference type="SUPFAM" id="SSF56112">
    <property type="entry name" value="Protein kinase-like (PK-like)"/>
    <property type="match status" value="1"/>
</dbReference>
<dbReference type="Pfam" id="PF00069">
    <property type="entry name" value="Pkinase"/>
    <property type="match status" value="1"/>
</dbReference>
<organism evidence="8 9">
    <name type="scientific">Nonomuraea longispora</name>
    <dbReference type="NCBI Taxonomy" id="1848320"/>
    <lineage>
        <taxon>Bacteria</taxon>
        <taxon>Bacillati</taxon>
        <taxon>Actinomycetota</taxon>
        <taxon>Actinomycetes</taxon>
        <taxon>Streptosporangiales</taxon>
        <taxon>Streptosporangiaceae</taxon>
        <taxon>Nonomuraea</taxon>
    </lineage>
</organism>
<dbReference type="AlphaFoldDB" id="A0A4R4NQZ1"/>
<evidence type="ECO:0000256" key="5">
    <source>
        <dbReference type="SAM" id="MobiDB-lite"/>
    </source>
</evidence>
<feature type="compositionally biased region" description="Low complexity" evidence="5">
    <location>
        <begin position="1"/>
        <end position="17"/>
    </location>
</feature>
<accession>A0A4R4NQZ1</accession>
<keyword evidence="8" id="KW-0723">Serine/threonine-protein kinase</keyword>
<keyword evidence="9" id="KW-1185">Reference proteome</keyword>
<reference evidence="8 9" key="1">
    <citation type="submission" date="2019-02" db="EMBL/GenBank/DDBJ databases">
        <title>Draft genome sequences of novel Actinobacteria.</title>
        <authorList>
            <person name="Sahin N."/>
            <person name="Ay H."/>
            <person name="Saygin H."/>
        </authorList>
    </citation>
    <scope>NUCLEOTIDE SEQUENCE [LARGE SCALE GENOMIC DNA]</scope>
    <source>
        <strain evidence="8 9">KC201</strain>
    </source>
</reference>
<dbReference type="InterPro" id="IPR011009">
    <property type="entry name" value="Kinase-like_dom_sf"/>
</dbReference>
<name>A0A4R4NQZ1_9ACTN</name>
<dbReference type="GO" id="GO:0005524">
    <property type="term" value="F:ATP binding"/>
    <property type="evidence" value="ECO:0007669"/>
    <property type="project" value="UniProtKB-KW"/>
</dbReference>
<dbReference type="EMBL" id="SMJZ01000016">
    <property type="protein sequence ID" value="TDC09582.1"/>
    <property type="molecule type" value="Genomic_DNA"/>
</dbReference>
<sequence>MASAVAPSTATPATPSPEVDTSKTRRGIDIPLGAPDTVIATFAASAARAPRQPRTRAKDNKVSSRVTHRVGITINVNNDSRYVKTAGSPPAGAMAGRRWLRGLMVGRNTDVRVIGGDMSDATERAPSLVADRYRLDERIGSGPMGEVWRGYDTRADWVVAVKVLGAKAAGPATREVLKQHAQAVAKVIHPNVAMVLDVGDEDGAPFLVMEFLTGLSLGEEVAARGPLPIVEVCDLIGQAAAGLDAAHRAGVVHGQIDPHSFRRAGSGVLKAVGFGMDGKEPPVRDPRYVAPERVAGQAAQAPGDLYALGTVCYELLCGRPPSTAHGPGSGGPAQPGVADTAGGAGGGTGAPDEAGTPGGGGPGGPGTAGTAQARGGEPVPPSAHRPEVPAELDRLVLAMLAEDPAKRPAGGESIRRALAAIARPRANPAAPPMTGAPGGGPEGGPGATEVYQFAVPRAGDTAIYQAGDLEPAPAAANRKLFVQLGAAVGIIAVVVVAMVVWASGPGQRTGAVPTPSSEPSTVIETPFDPPSGTPTPGVVTTLDTEPTSLLETVPPKATLGEAIPPGGWRRWLGAFDDALSSQQAMGGIDPAVAAKAREKISKAGRKFDEGHIDPAINHVAGVYRDLLRAQEKGRMAPGGPLAEFMGEWRLPGR</sequence>
<keyword evidence="6" id="KW-0812">Transmembrane</keyword>
<feature type="compositionally biased region" description="Gly residues" evidence="5">
    <location>
        <begin position="356"/>
        <end position="367"/>
    </location>
</feature>
<feature type="region of interest" description="Disordered" evidence="5">
    <location>
        <begin position="507"/>
        <end position="533"/>
    </location>
</feature>
<evidence type="ECO:0000256" key="6">
    <source>
        <dbReference type="SAM" id="Phobius"/>
    </source>
</evidence>
<feature type="region of interest" description="Disordered" evidence="5">
    <location>
        <begin position="1"/>
        <end position="31"/>
    </location>
</feature>
<dbReference type="OrthoDB" id="9762169at2"/>
<feature type="compositionally biased region" description="Polar residues" evidence="5">
    <location>
        <begin position="514"/>
        <end position="523"/>
    </location>
</feature>
<feature type="transmembrane region" description="Helical" evidence="6">
    <location>
        <begin position="480"/>
        <end position="501"/>
    </location>
</feature>
<evidence type="ECO:0000313" key="8">
    <source>
        <dbReference type="EMBL" id="TDC09582.1"/>
    </source>
</evidence>
<comment type="caution">
    <text evidence="8">The sequence shown here is derived from an EMBL/GenBank/DDBJ whole genome shotgun (WGS) entry which is preliminary data.</text>
</comment>
<gene>
    <name evidence="8" type="ORF">E1267_07030</name>
</gene>
<dbReference type="Gene3D" id="1.10.510.10">
    <property type="entry name" value="Transferase(Phosphotransferase) domain 1"/>
    <property type="match status" value="1"/>
</dbReference>
<evidence type="ECO:0000313" key="9">
    <source>
        <dbReference type="Proteomes" id="UP000295157"/>
    </source>
</evidence>
<proteinExistence type="predicted"/>
<keyword evidence="6" id="KW-1133">Transmembrane helix</keyword>
<feature type="region of interest" description="Disordered" evidence="5">
    <location>
        <begin position="323"/>
        <end position="386"/>
    </location>
</feature>
<protein>
    <submittedName>
        <fullName evidence="8">Serine/threonine protein kinase</fullName>
    </submittedName>
</protein>
<evidence type="ECO:0000256" key="1">
    <source>
        <dbReference type="ARBA" id="ARBA00022679"/>
    </source>
</evidence>
<dbReference type="Gene3D" id="3.30.200.20">
    <property type="entry name" value="Phosphorylase Kinase, domain 1"/>
    <property type="match status" value="1"/>
</dbReference>
<keyword evidence="4" id="KW-0067">ATP-binding</keyword>
<dbReference type="PANTHER" id="PTHR43289:SF34">
    <property type="entry name" value="SERINE_THREONINE-PROTEIN KINASE YBDM-RELATED"/>
    <property type="match status" value="1"/>
</dbReference>
<evidence type="ECO:0000256" key="3">
    <source>
        <dbReference type="ARBA" id="ARBA00022777"/>
    </source>
</evidence>
<dbReference type="GO" id="GO:0004674">
    <property type="term" value="F:protein serine/threonine kinase activity"/>
    <property type="evidence" value="ECO:0007669"/>
    <property type="project" value="UniProtKB-KW"/>
</dbReference>
<dbReference type="PANTHER" id="PTHR43289">
    <property type="entry name" value="MITOGEN-ACTIVATED PROTEIN KINASE KINASE KINASE 20-RELATED"/>
    <property type="match status" value="1"/>
</dbReference>
<dbReference type="CDD" id="cd14014">
    <property type="entry name" value="STKc_PknB_like"/>
    <property type="match status" value="1"/>
</dbReference>
<evidence type="ECO:0000256" key="4">
    <source>
        <dbReference type="ARBA" id="ARBA00022840"/>
    </source>
</evidence>
<dbReference type="InterPro" id="IPR000719">
    <property type="entry name" value="Prot_kinase_dom"/>
</dbReference>
<keyword evidence="2" id="KW-0547">Nucleotide-binding</keyword>
<keyword evidence="6" id="KW-0472">Membrane</keyword>
<keyword evidence="3 8" id="KW-0418">Kinase</keyword>